<gene>
    <name evidence="1" type="ORF">PsYK624_134450</name>
</gene>
<dbReference type="PANTHER" id="PTHR35802">
    <property type="entry name" value="PROTEASE SYNTHASE AND SPORULATION PROTEIN PAI 2"/>
    <property type="match status" value="1"/>
</dbReference>
<dbReference type="InterPro" id="IPR007396">
    <property type="entry name" value="TR_PAI2-type"/>
</dbReference>
<accession>A0A9P3GL04</accession>
<dbReference type="InterPro" id="IPR012349">
    <property type="entry name" value="Split_barrel_FMN-bd"/>
</dbReference>
<keyword evidence="2" id="KW-1185">Reference proteome</keyword>
<dbReference type="Pfam" id="PF04299">
    <property type="entry name" value="FMN_bind_2"/>
    <property type="match status" value="1"/>
</dbReference>
<dbReference type="Gene3D" id="2.30.110.10">
    <property type="entry name" value="Electron Transport, Fmn-binding Protein, Chain A"/>
    <property type="match status" value="1"/>
</dbReference>
<evidence type="ECO:0000313" key="2">
    <source>
        <dbReference type="Proteomes" id="UP000703269"/>
    </source>
</evidence>
<dbReference type="OrthoDB" id="2101473at2759"/>
<reference evidence="1 2" key="1">
    <citation type="submission" date="2021-08" db="EMBL/GenBank/DDBJ databases">
        <title>Draft Genome Sequence of Phanerochaete sordida strain YK-624.</title>
        <authorList>
            <person name="Mori T."/>
            <person name="Dohra H."/>
            <person name="Suzuki T."/>
            <person name="Kawagishi H."/>
            <person name="Hirai H."/>
        </authorList>
    </citation>
    <scope>NUCLEOTIDE SEQUENCE [LARGE SCALE GENOMIC DNA]</scope>
    <source>
        <strain evidence="1 2">YK-624</strain>
    </source>
</reference>
<comment type="caution">
    <text evidence="1">The sequence shown here is derived from an EMBL/GenBank/DDBJ whole genome shotgun (WGS) entry which is preliminary data.</text>
</comment>
<dbReference type="EMBL" id="BPQB01000069">
    <property type="protein sequence ID" value="GJE97232.1"/>
    <property type="molecule type" value="Genomic_DNA"/>
</dbReference>
<dbReference type="SUPFAM" id="SSF50475">
    <property type="entry name" value="FMN-binding split barrel"/>
    <property type="match status" value="1"/>
</dbReference>
<proteinExistence type="predicted"/>
<dbReference type="PIRSF" id="PIRSF010372">
    <property type="entry name" value="PaiB"/>
    <property type="match status" value="1"/>
</dbReference>
<protein>
    <submittedName>
        <fullName evidence="1">FMN-binding negative transcriptional regulator</fullName>
    </submittedName>
</protein>
<dbReference type="PANTHER" id="PTHR35802:SF1">
    <property type="entry name" value="PROTEASE SYNTHASE AND SPORULATION PROTEIN PAI 2"/>
    <property type="match status" value="1"/>
</dbReference>
<sequence>MYIRPVHAEHDLPTLHDFIRSNPLGVLTTAIESSTHHFLQSSHIPWLLDEGGEKGLGVLRGHIARANPQAKAIIEDLTAGASRASAPQLHKDVLVLFTGPAQHYITPKFYTETKPATGKVVPTWDYAAVQAYGRATLFVEPADPRTDAFLARQVADLSRFAEGTLMGYERPWSVDDAPENYVALLKKAIIGIEIEITDIAGRWKMSQELSAGDREGVVKGFEALGTPLACDMAQAVRERDELAQARKKAEA</sequence>
<name>A0A9P3GL04_9APHY</name>
<organism evidence="1 2">
    <name type="scientific">Phanerochaete sordida</name>
    <dbReference type="NCBI Taxonomy" id="48140"/>
    <lineage>
        <taxon>Eukaryota</taxon>
        <taxon>Fungi</taxon>
        <taxon>Dikarya</taxon>
        <taxon>Basidiomycota</taxon>
        <taxon>Agaricomycotina</taxon>
        <taxon>Agaricomycetes</taxon>
        <taxon>Polyporales</taxon>
        <taxon>Phanerochaetaceae</taxon>
        <taxon>Phanerochaete</taxon>
    </lineage>
</organism>
<dbReference type="AlphaFoldDB" id="A0A9P3GL04"/>
<evidence type="ECO:0000313" key="1">
    <source>
        <dbReference type="EMBL" id="GJE97232.1"/>
    </source>
</evidence>
<dbReference type="Proteomes" id="UP000703269">
    <property type="component" value="Unassembled WGS sequence"/>
</dbReference>